<comment type="caution">
    <text evidence="10">The sequence shown here is derived from an EMBL/GenBank/DDBJ whole genome shotgun (WGS) entry which is preliminary data.</text>
</comment>
<dbReference type="SMART" id="SM00862">
    <property type="entry name" value="Trans_reg_C"/>
    <property type="match status" value="1"/>
</dbReference>
<feature type="domain" description="Response regulatory" evidence="8">
    <location>
        <begin position="6"/>
        <end position="120"/>
    </location>
</feature>
<dbReference type="SMART" id="SM00448">
    <property type="entry name" value="REC"/>
    <property type="match status" value="1"/>
</dbReference>
<name>A0ABV9JJ94_9GAMM</name>
<evidence type="ECO:0000256" key="4">
    <source>
        <dbReference type="ARBA" id="ARBA00023125"/>
    </source>
</evidence>
<keyword evidence="3" id="KW-0805">Transcription regulation</keyword>
<gene>
    <name evidence="10" type="ORF">ACFO3I_03940</name>
</gene>
<dbReference type="Pfam" id="PF00486">
    <property type="entry name" value="Trans_reg_C"/>
    <property type="match status" value="1"/>
</dbReference>
<dbReference type="Pfam" id="PF00072">
    <property type="entry name" value="Response_reg"/>
    <property type="match status" value="1"/>
</dbReference>
<dbReference type="CDD" id="cd00383">
    <property type="entry name" value="trans_reg_C"/>
    <property type="match status" value="1"/>
</dbReference>
<feature type="DNA-binding region" description="OmpR/PhoB-type" evidence="7">
    <location>
        <begin position="128"/>
        <end position="225"/>
    </location>
</feature>
<dbReference type="Gene3D" id="3.40.50.2300">
    <property type="match status" value="1"/>
</dbReference>
<reference evidence="11" key="1">
    <citation type="journal article" date="2019" name="Int. J. Syst. Evol. Microbiol.">
        <title>The Global Catalogue of Microorganisms (GCM) 10K type strain sequencing project: providing services to taxonomists for standard genome sequencing and annotation.</title>
        <authorList>
            <consortium name="The Broad Institute Genomics Platform"/>
            <consortium name="The Broad Institute Genome Sequencing Center for Infectious Disease"/>
            <person name="Wu L."/>
            <person name="Ma J."/>
        </authorList>
    </citation>
    <scope>NUCLEOTIDE SEQUENCE [LARGE SCALE GENOMIC DNA]</scope>
    <source>
        <strain evidence="11">DT28</strain>
    </source>
</reference>
<protein>
    <submittedName>
        <fullName evidence="10">Response regulator transcription factor</fullName>
    </submittedName>
</protein>
<keyword evidence="2" id="KW-0902">Two-component regulatory system</keyword>
<feature type="domain" description="OmpR/PhoB-type" evidence="9">
    <location>
        <begin position="128"/>
        <end position="225"/>
    </location>
</feature>
<keyword evidence="11" id="KW-1185">Reference proteome</keyword>
<dbReference type="PANTHER" id="PTHR48111">
    <property type="entry name" value="REGULATOR OF RPOS"/>
    <property type="match status" value="1"/>
</dbReference>
<evidence type="ECO:0000313" key="11">
    <source>
        <dbReference type="Proteomes" id="UP001595962"/>
    </source>
</evidence>
<evidence type="ECO:0000256" key="5">
    <source>
        <dbReference type="ARBA" id="ARBA00023163"/>
    </source>
</evidence>
<keyword evidence="1 6" id="KW-0597">Phosphoprotein</keyword>
<keyword evidence="4 7" id="KW-0238">DNA-binding</keyword>
<evidence type="ECO:0000256" key="1">
    <source>
        <dbReference type="ARBA" id="ARBA00022553"/>
    </source>
</evidence>
<dbReference type="Proteomes" id="UP001595962">
    <property type="component" value="Unassembled WGS sequence"/>
</dbReference>
<organism evidence="10 11">
    <name type="scientific">Rheinheimera marina</name>
    <dbReference type="NCBI Taxonomy" id="1774958"/>
    <lineage>
        <taxon>Bacteria</taxon>
        <taxon>Pseudomonadati</taxon>
        <taxon>Pseudomonadota</taxon>
        <taxon>Gammaproteobacteria</taxon>
        <taxon>Chromatiales</taxon>
        <taxon>Chromatiaceae</taxon>
        <taxon>Rheinheimera</taxon>
    </lineage>
</organism>
<dbReference type="InterPro" id="IPR001789">
    <property type="entry name" value="Sig_transdc_resp-reg_receiver"/>
</dbReference>
<evidence type="ECO:0000256" key="2">
    <source>
        <dbReference type="ARBA" id="ARBA00023012"/>
    </source>
</evidence>
<dbReference type="PROSITE" id="PS51755">
    <property type="entry name" value="OMPR_PHOB"/>
    <property type="match status" value="1"/>
</dbReference>
<dbReference type="EMBL" id="JBHSGB010000004">
    <property type="protein sequence ID" value="MFC4654173.1"/>
    <property type="molecule type" value="Genomic_DNA"/>
</dbReference>
<feature type="modified residue" description="4-aspartylphosphate" evidence="6">
    <location>
        <position position="55"/>
    </location>
</feature>
<accession>A0ABV9JJ94</accession>
<dbReference type="Gene3D" id="1.10.10.10">
    <property type="entry name" value="Winged helix-like DNA-binding domain superfamily/Winged helix DNA-binding domain"/>
    <property type="match status" value="1"/>
</dbReference>
<dbReference type="InterPro" id="IPR039420">
    <property type="entry name" value="WalR-like"/>
</dbReference>
<dbReference type="PANTHER" id="PTHR48111:SF22">
    <property type="entry name" value="REGULATOR OF RPOS"/>
    <property type="match status" value="1"/>
</dbReference>
<evidence type="ECO:0000256" key="7">
    <source>
        <dbReference type="PROSITE-ProRule" id="PRU01091"/>
    </source>
</evidence>
<sequence length="230" mass="25608">MNEKLHVLVVEDNAVLATQLLDFLQAKGLVTDYAATGQLAQLLMQQQQFDLMILDLTLPDLDGLVLCRQFKQSAYNPPVLMLTARDSLQDKISGFEVGTDDYLTKPFALEEVYFRVLALCRRHRLHQSPTLLLGDLTIDRAARQASRCGVPLNLSATDFSLLQLLAEAYPHAVSKRQLNAKLWGDDAPESDAVRSHIYTLRNALDKPFASALLKTVHGIGFRLELPDAGH</sequence>
<evidence type="ECO:0000313" key="10">
    <source>
        <dbReference type="EMBL" id="MFC4654173.1"/>
    </source>
</evidence>
<evidence type="ECO:0000256" key="6">
    <source>
        <dbReference type="PROSITE-ProRule" id="PRU00169"/>
    </source>
</evidence>
<evidence type="ECO:0000259" key="8">
    <source>
        <dbReference type="PROSITE" id="PS50110"/>
    </source>
</evidence>
<evidence type="ECO:0000256" key="3">
    <source>
        <dbReference type="ARBA" id="ARBA00023015"/>
    </source>
</evidence>
<dbReference type="SUPFAM" id="SSF52172">
    <property type="entry name" value="CheY-like"/>
    <property type="match status" value="1"/>
</dbReference>
<dbReference type="RefSeq" id="WP_377331934.1">
    <property type="nucleotide sequence ID" value="NZ_JBHSGB010000004.1"/>
</dbReference>
<evidence type="ECO:0000259" key="9">
    <source>
        <dbReference type="PROSITE" id="PS51755"/>
    </source>
</evidence>
<dbReference type="Gene3D" id="6.10.250.690">
    <property type="match status" value="1"/>
</dbReference>
<proteinExistence type="predicted"/>
<dbReference type="InterPro" id="IPR036388">
    <property type="entry name" value="WH-like_DNA-bd_sf"/>
</dbReference>
<dbReference type="InterPro" id="IPR001867">
    <property type="entry name" value="OmpR/PhoB-type_DNA-bd"/>
</dbReference>
<dbReference type="PROSITE" id="PS50110">
    <property type="entry name" value="RESPONSE_REGULATORY"/>
    <property type="match status" value="1"/>
</dbReference>
<keyword evidence="5" id="KW-0804">Transcription</keyword>
<dbReference type="InterPro" id="IPR011006">
    <property type="entry name" value="CheY-like_superfamily"/>
</dbReference>